<feature type="chain" id="PRO_5026785504" evidence="1">
    <location>
        <begin position="23"/>
        <end position="86"/>
    </location>
</feature>
<dbReference type="AlphaFoldDB" id="A0A6P2UDS4"/>
<protein>
    <submittedName>
        <fullName evidence="2">Purine nucleoside phosphorylase</fullName>
    </submittedName>
</protein>
<sequence>MKSLIRTLAVASVFAAPAFAFAQSSQPLTRAQVRQELIELEQAGYNPMDYYYAESLRAAEEKIARQRAAQGADATDFGGQQALARQ</sequence>
<organism evidence="2 3">
    <name type="scientific">Burkholderia lata (strain ATCC 17760 / DSM 23089 / LMG 22485 / NCIMB 9086 / R18194 / 383)</name>
    <dbReference type="NCBI Taxonomy" id="482957"/>
    <lineage>
        <taxon>Bacteria</taxon>
        <taxon>Pseudomonadati</taxon>
        <taxon>Pseudomonadota</taxon>
        <taxon>Betaproteobacteria</taxon>
        <taxon>Burkholderiales</taxon>
        <taxon>Burkholderiaceae</taxon>
        <taxon>Burkholderia</taxon>
        <taxon>Burkholderia cepacia complex</taxon>
    </lineage>
</organism>
<proteinExistence type="predicted"/>
<evidence type="ECO:0000313" key="2">
    <source>
        <dbReference type="EMBL" id="VWC73123.1"/>
    </source>
</evidence>
<evidence type="ECO:0000313" key="3">
    <source>
        <dbReference type="Proteomes" id="UP000494274"/>
    </source>
</evidence>
<dbReference type="EMBL" id="CABVQI010000005">
    <property type="protein sequence ID" value="VWC73123.1"/>
    <property type="molecule type" value="Genomic_DNA"/>
</dbReference>
<accession>A0A6P2UDS4</accession>
<keyword evidence="1" id="KW-0732">Signal</keyword>
<feature type="signal peptide" evidence="1">
    <location>
        <begin position="1"/>
        <end position="22"/>
    </location>
</feature>
<dbReference type="RefSeq" id="WP_175043579.1">
    <property type="nucleotide sequence ID" value="NZ_CABVQI010000005.1"/>
</dbReference>
<name>A0A6P2UDS4_BURL3</name>
<dbReference type="Pfam" id="PF13663">
    <property type="entry name" value="DUF4148"/>
    <property type="match status" value="1"/>
</dbReference>
<dbReference type="Proteomes" id="UP000494274">
    <property type="component" value="Unassembled WGS sequence"/>
</dbReference>
<dbReference type="InterPro" id="IPR025421">
    <property type="entry name" value="DUF4148"/>
</dbReference>
<gene>
    <name evidence="2" type="ORF">BLA18112_02096</name>
</gene>
<reference evidence="2 3" key="1">
    <citation type="submission" date="2019-09" db="EMBL/GenBank/DDBJ databases">
        <authorList>
            <person name="Depoorter E."/>
        </authorList>
    </citation>
    <scope>NUCLEOTIDE SEQUENCE [LARGE SCALE GENOMIC DNA]</scope>
    <source>
        <strain evidence="2">R-18112</strain>
    </source>
</reference>
<evidence type="ECO:0000256" key="1">
    <source>
        <dbReference type="SAM" id="SignalP"/>
    </source>
</evidence>